<dbReference type="EMBL" id="BDCO01000002">
    <property type="protein sequence ID" value="GAT31905.1"/>
    <property type="molecule type" value="Genomic_DNA"/>
</dbReference>
<proteinExistence type="predicted"/>
<sequence>MVELLAAVSLISALAVFTMAATTKGKKMMRSAVCQSNMHQLGIAFSQYVADNQAYPPGSVWDRHLASYLGLENSSKPMKVLRCPEDQRKRPDARSYTASSQKEDNPGYGVFSEDSETMSLRPNQIERPARTVLLSEYFHKDNAQCKVPYAWTHGWLSESNVPKLPDGSYYHGNRMNLLFADGHVESCKGEEIYKVPGVKSGRWRAFQP</sequence>
<protein>
    <submittedName>
        <fullName evidence="2">Prepilin-type processing-associated H-X9-DG domain-containing protein</fullName>
    </submittedName>
</protein>
<reference evidence="3" key="1">
    <citation type="journal article" date="2017" name="Genome Announc.">
        <title>Draft Genome Sequence of Terrimicrobium sacchariphilum NM-5T, a Facultative Anaerobic Soil Bacterium of the Class Spartobacteria.</title>
        <authorList>
            <person name="Qiu Y.L."/>
            <person name="Tourlousse D.M."/>
            <person name="Matsuura N."/>
            <person name="Ohashi A."/>
            <person name="Sekiguchi Y."/>
        </authorList>
    </citation>
    <scope>NUCLEOTIDE SEQUENCE [LARGE SCALE GENOMIC DNA]</scope>
    <source>
        <strain evidence="3">NM-5</strain>
    </source>
</reference>
<dbReference type="SUPFAM" id="SSF54523">
    <property type="entry name" value="Pili subunits"/>
    <property type="match status" value="1"/>
</dbReference>
<feature type="compositionally biased region" description="Basic and acidic residues" evidence="1">
    <location>
        <begin position="82"/>
        <end position="93"/>
    </location>
</feature>
<evidence type="ECO:0000256" key="1">
    <source>
        <dbReference type="SAM" id="MobiDB-lite"/>
    </source>
</evidence>
<comment type="caution">
    <text evidence="2">The sequence shown here is derived from an EMBL/GenBank/DDBJ whole genome shotgun (WGS) entry which is preliminary data.</text>
</comment>
<dbReference type="AlphaFoldDB" id="A0A146G248"/>
<organism evidence="2 3">
    <name type="scientific">Terrimicrobium sacchariphilum</name>
    <dbReference type="NCBI Taxonomy" id="690879"/>
    <lineage>
        <taxon>Bacteria</taxon>
        <taxon>Pseudomonadati</taxon>
        <taxon>Verrucomicrobiota</taxon>
        <taxon>Terrimicrobiia</taxon>
        <taxon>Terrimicrobiales</taxon>
        <taxon>Terrimicrobiaceae</taxon>
        <taxon>Terrimicrobium</taxon>
    </lineage>
</organism>
<dbReference type="InParanoid" id="A0A146G248"/>
<evidence type="ECO:0000313" key="3">
    <source>
        <dbReference type="Proteomes" id="UP000076023"/>
    </source>
</evidence>
<gene>
    <name evidence="2" type="ORF">TSACC_2300</name>
</gene>
<dbReference type="InterPro" id="IPR045584">
    <property type="entry name" value="Pilin-like"/>
</dbReference>
<accession>A0A146G248</accession>
<name>A0A146G248_TERSA</name>
<keyword evidence="3" id="KW-1185">Reference proteome</keyword>
<evidence type="ECO:0000313" key="2">
    <source>
        <dbReference type="EMBL" id="GAT31905.1"/>
    </source>
</evidence>
<feature type="region of interest" description="Disordered" evidence="1">
    <location>
        <begin position="79"/>
        <end position="116"/>
    </location>
</feature>
<dbReference type="Proteomes" id="UP000076023">
    <property type="component" value="Unassembled WGS sequence"/>
</dbReference>